<name>A0A0A2SUA9_9GAMM</name>
<protein>
    <recommendedName>
        <fullName evidence="3">Flagellar motor switch protein FliN</fullName>
    </recommendedName>
</protein>
<evidence type="ECO:0000256" key="7">
    <source>
        <dbReference type="ARBA" id="ARBA00023136"/>
    </source>
</evidence>
<evidence type="ECO:0000256" key="3">
    <source>
        <dbReference type="ARBA" id="ARBA00021897"/>
    </source>
</evidence>
<evidence type="ECO:0000256" key="6">
    <source>
        <dbReference type="ARBA" id="ARBA00022779"/>
    </source>
</evidence>
<dbReference type="PRINTS" id="PR00956">
    <property type="entry name" value="FLGMOTORFLIN"/>
</dbReference>
<dbReference type="InterPro" id="IPR001172">
    <property type="entry name" value="FliN_T3SS_HrcQb"/>
</dbReference>
<dbReference type="SUPFAM" id="SSF101801">
    <property type="entry name" value="Surface presentation of antigens (SPOA)"/>
    <property type="match status" value="1"/>
</dbReference>
<dbReference type="InterPro" id="IPR036429">
    <property type="entry name" value="SpoA-like_sf"/>
</dbReference>
<keyword evidence="6" id="KW-0283">Flagellar rotation</keyword>
<gene>
    <name evidence="9" type="ORF">EP47_09240</name>
</gene>
<dbReference type="STRING" id="1498499.EP47_09240"/>
<evidence type="ECO:0000259" key="8">
    <source>
        <dbReference type="Pfam" id="PF01052"/>
    </source>
</evidence>
<dbReference type="InterPro" id="IPR051469">
    <property type="entry name" value="FliN/MopA/SpaO"/>
</dbReference>
<accession>A0A0A2SUA9</accession>
<dbReference type="GO" id="GO:0003774">
    <property type="term" value="F:cytoskeletal motor activity"/>
    <property type="evidence" value="ECO:0007669"/>
    <property type="project" value="InterPro"/>
</dbReference>
<dbReference type="PANTHER" id="PTHR43484">
    <property type="match status" value="1"/>
</dbReference>
<dbReference type="Gene3D" id="2.30.330.10">
    <property type="entry name" value="SpoA-like"/>
    <property type="match status" value="1"/>
</dbReference>
<dbReference type="InterPro" id="IPR001543">
    <property type="entry name" value="FliN-like_C"/>
</dbReference>
<evidence type="ECO:0000256" key="1">
    <source>
        <dbReference type="ARBA" id="ARBA00004413"/>
    </source>
</evidence>
<organism evidence="9 10">
    <name type="scientific">Legionella norrlandica</name>
    <dbReference type="NCBI Taxonomy" id="1498499"/>
    <lineage>
        <taxon>Bacteria</taxon>
        <taxon>Pseudomonadati</taxon>
        <taxon>Pseudomonadota</taxon>
        <taxon>Gammaproteobacteria</taxon>
        <taxon>Legionellales</taxon>
        <taxon>Legionellaceae</taxon>
        <taxon>Legionella</taxon>
    </lineage>
</organism>
<comment type="caution">
    <text evidence="9">The sequence shown here is derived from an EMBL/GenBank/DDBJ whole genome shotgun (WGS) entry which is preliminary data.</text>
</comment>
<dbReference type="GO" id="GO:0071973">
    <property type="term" value="P:bacterial-type flagellum-dependent cell motility"/>
    <property type="evidence" value="ECO:0007669"/>
    <property type="project" value="InterPro"/>
</dbReference>
<dbReference type="Pfam" id="PF01052">
    <property type="entry name" value="FliMN_C"/>
    <property type="match status" value="1"/>
</dbReference>
<evidence type="ECO:0000256" key="5">
    <source>
        <dbReference type="ARBA" id="ARBA00022500"/>
    </source>
</evidence>
<evidence type="ECO:0000256" key="4">
    <source>
        <dbReference type="ARBA" id="ARBA00022475"/>
    </source>
</evidence>
<keyword evidence="4" id="KW-1003">Cell membrane</keyword>
<dbReference type="RefSeq" id="WP_035889184.1">
    <property type="nucleotide sequence ID" value="NZ_JNCF01000020.1"/>
</dbReference>
<dbReference type="GO" id="GO:0005886">
    <property type="term" value="C:plasma membrane"/>
    <property type="evidence" value="ECO:0007669"/>
    <property type="project" value="UniProtKB-SubCell"/>
</dbReference>
<keyword evidence="10" id="KW-1185">Reference proteome</keyword>
<reference evidence="9 10" key="1">
    <citation type="submission" date="2014-05" db="EMBL/GenBank/DDBJ databases">
        <authorList>
            <person name="Rizzardi K."/>
            <person name="Winiecka-Krusnell J."/>
            <person name="Ramliden M."/>
            <person name="Alm E."/>
            <person name="Andersson S."/>
            <person name="Byfors S."/>
        </authorList>
    </citation>
    <scope>NUCLEOTIDE SEQUENCE [LARGE SCALE GENOMIC DNA]</scope>
    <source>
        <strain evidence="9 10">LEGN</strain>
    </source>
</reference>
<evidence type="ECO:0000313" key="9">
    <source>
        <dbReference type="EMBL" id="KGP63306.1"/>
    </source>
</evidence>
<dbReference type="GO" id="GO:0006935">
    <property type="term" value="P:chemotaxis"/>
    <property type="evidence" value="ECO:0007669"/>
    <property type="project" value="UniProtKB-KW"/>
</dbReference>
<feature type="domain" description="Flagellar motor switch protein FliN-like C-terminal" evidence="8">
    <location>
        <begin position="30"/>
        <end position="98"/>
    </location>
</feature>
<comment type="subcellular location">
    <subcellularLocation>
        <location evidence="1">Cell membrane</location>
        <topology evidence="1">Peripheral membrane protein</topology>
        <orientation evidence="1">Cytoplasmic side</orientation>
    </subcellularLocation>
</comment>
<dbReference type="Proteomes" id="UP000054422">
    <property type="component" value="Unassembled WGS sequence"/>
</dbReference>
<evidence type="ECO:0000313" key="10">
    <source>
        <dbReference type="Proteomes" id="UP000054422"/>
    </source>
</evidence>
<keyword evidence="7" id="KW-0472">Membrane</keyword>
<dbReference type="EMBL" id="JNCF01000020">
    <property type="protein sequence ID" value="KGP63306.1"/>
    <property type="molecule type" value="Genomic_DNA"/>
</dbReference>
<keyword evidence="5" id="KW-0145">Chemotaxis</keyword>
<dbReference type="GO" id="GO:0009425">
    <property type="term" value="C:bacterial-type flagellum basal body"/>
    <property type="evidence" value="ECO:0007669"/>
    <property type="project" value="InterPro"/>
</dbReference>
<proteinExistence type="inferred from homology"/>
<dbReference type="OrthoDB" id="5644966at2"/>
<dbReference type="PANTHER" id="PTHR43484:SF1">
    <property type="entry name" value="FLAGELLAR MOTOR SWITCH PROTEIN FLIN"/>
    <property type="match status" value="1"/>
</dbReference>
<dbReference type="AlphaFoldDB" id="A0A0A2SUA9"/>
<sequence length="100" mass="11145">MSILVKKISLTEQIDQSEEQPIHSNHLNLVADIEVQCSIRIGTINLTIAELKQLKSGQLLAMEQKTNELIELLVKDKVIAKGELMSCDDNFALLIKEVAC</sequence>
<comment type="similarity">
    <text evidence="2">Belongs to the FliN/MopA/SpaO family.</text>
</comment>
<evidence type="ECO:0000256" key="2">
    <source>
        <dbReference type="ARBA" id="ARBA00009226"/>
    </source>
</evidence>